<dbReference type="InterPro" id="IPR006531">
    <property type="entry name" value="Gp5/Vgr_OB"/>
</dbReference>
<dbReference type="OrthoDB" id="727155at2"/>
<dbReference type="EMBL" id="BMJO01000003">
    <property type="protein sequence ID" value="GGE50491.1"/>
    <property type="molecule type" value="Genomic_DNA"/>
</dbReference>
<name>A0A4R2HJU7_9SPHI</name>
<proteinExistence type="predicted"/>
<dbReference type="Pfam" id="PF04717">
    <property type="entry name" value="Phage_base_V"/>
    <property type="match status" value="1"/>
</dbReference>
<accession>A0A4R2HJU7</accession>
<evidence type="ECO:0000313" key="4">
    <source>
        <dbReference type="Proteomes" id="UP000295684"/>
    </source>
</evidence>
<gene>
    <name evidence="3" type="ORF">EV200_10235</name>
    <name evidence="2" type="ORF">GCM10011413_15950</name>
</gene>
<comment type="caution">
    <text evidence="3">The sequence shown here is derived from an EMBL/GenBank/DDBJ whole genome shotgun (WGS) entry which is preliminary data.</text>
</comment>
<dbReference type="Gene3D" id="3.55.50.10">
    <property type="entry name" value="Baseplate protein-like domains"/>
    <property type="match status" value="1"/>
</dbReference>
<evidence type="ECO:0000313" key="5">
    <source>
        <dbReference type="Proteomes" id="UP000622648"/>
    </source>
</evidence>
<dbReference type="Gene3D" id="2.30.110.50">
    <property type="match status" value="1"/>
</dbReference>
<organism evidence="3 4">
    <name type="scientific">Pedobacter psychrotolerans</name>
    <dbReference type="NCBI Taxonomy" id="1843235"/>
    <lineage>
        <taxon>Bacteria</taxon>
        <taxon>Pseudomonadati</taxon>
        <taxon>Bacteroidota</taxon>
        <taxon>Sphingobacteriia</taxon>
        <taxon>Sphingobacteriales</taxon>
        <taxon>Sphingobacteriaceae</taxon>
        <taxon>Pedobacter</taxon>
    </lineage>
</organism>
<keyword evidence="5" id="KW-1185">Reference proteome</keyword>
<reference evidence="2" key="1">
    <citation type="journal article" date="2014" name="Int. J. Syst. Evol. Microbiol.">
        <title>Complete genome of a new Firmicutes species belonging to the dominant human colonic microbiota ('Ruminococcus bicirculans') reveals two chromosomes and a selective capacity to utilize plant glucans.</title>
        <authorList>
            <consortium name="NISC Comparative Sequencing Program"/>
            <person name="Wegmann U."/>
            <person name="Louis P."/>
            <person name="Goesmann A."/>
            <person name="Henrissat B."/>
            <person name="Duncan S.H."/>
            <person name="Flint H.J."/>
        </authorList>
    </citation>
    <scope>NUCLEOTIDE SEQUENCE</scope>
    <source>
        <strain evidence="2">CGMCC 1.15644</strain>
    </source>
</reference>
<evidence type="ECO:0000313" key="3">
    <source>
        <dbReference type="EMBL" id="TCO28618.1"/>
    </source>
</evidence>
<dbReference type="EMBL" id="SLWO01000002">
    <property type="protein sequence ID" value="TCO28618.1"/>
    <property type="molecule type" value="Genomic_DNA"/>
</dbReference>
<dbReference type="InterPro" id="IPR037026">
    <property type="entry name" value="Vgr_OB-fold_dom_sf"/>
</dbReference>
<sequence length="601" mass="65845">MENKLIVEINIEDTPIAHFSSFNLTQAFNQHHYFELHFNHDQLGTPGLINLDDSRDFVGKTLTASFGHSPEQMQHFSGLVTKVELSQSHGYHGVLIVSGYSPTILIDRGQDLGSYLDKDLNDIVKLATKDTPANDLKIVANASRQSSIDYLIQYKESDWEFMNRLSGEYHEWLYYDGMQLNFGKPDEQKDVSLFYGRDVHNLQYAMEVAPIKNKRFAYNPKQDEMLHSESSGKADGHPDLAHAIKASNNMFSKTFNQPSLIRVDNGSDIKSHVENEEKAHISELLKVNGSGDNTQLGIGTIAEITMSIRQEITFATESLGRFLITSINHTLDGTGKYSNTFEGLVSTTERLLVKNYDKPSPDMQLADVLDNDDPQGQGRIKVRFKWECQTNDPTEWLRVVSPNAGSGDTGKNRGFHVIPEKGDQVVIAFEEGNVARPVVIGSVYHGKSGDSAGFKNSNTKGLTSRKGSALTFDDLNHALNLGTNAANYVKVENGPGQITAESAETIVIRTGDSSITLKKDGTIDIVGKIINIQGTDAINANAGKMPGTAVNIGKNATTTLTIDTKNIDTKASNGIAVDSKTTISQTSKGTQTITGSQVDIN</sequence>
<reference evidence="5" key="2">
    <citation type="journal article" date="2019" name="Int. J. Syst. Evol. Microbiol.">
        <title>The Global Catalogue of Microorganisms (GCM) 10K type strain sequencing project: providing services to taxonomists for standard genome sequencing and annotation.</title>
        <authorList>
            <consortium name="The Broad Institute Genomics Platform"/>
            <consortium name="The Broad Institute Genome Sequencing Center for Infectious Disease"/>
            <person name="Wu L."/>
            <person name="Ma J."/>
        </authorList>
    </citation>
    <scope>NUCLEOTIDE SEQUENCE [LARGE SCALE GENOMIC DNA]</scope>
    <source>
        <strain evidence="5">CGMCC 1.15644</strain>
    </source>
</reference>
<dbReference type="Gene3D" id="2.40.50.230">
    <property type="entry name" value="Gp5 N-terminal domain"/>
    <property type="match status" value="1"/>
</dbReference>
<dbReference type="RefSeq" id="WP_132529550.1">
    <property type="nucleotide sequence ID" value="NZ_BMJO01000003.1"/>
</dbReference>
<dbReference type="Pfam" id="PF05954">
    <property type="entry name" value="Phage_GPD"/>
    <property type="match status" value="1"/>
</dbReference>
<evidence type="ECO:0000259" key="1">
    <source>
        <dbReference type="Pfam" id="PF04717"/>
    </source>
</evidence>
<reference evidence="3 4" key="3">
    <citation type="submission" date="2019-03" db="EMBL/GenBank/DDBJ databases">
        <title>Genomic Encyclopedia of Type Strains, Phase IV (KMG-IV): sequencing the most valuable type-strain genomes for metagenomic binning, comparative biology and taxonomic classification.</title>
        <authorList>
            <person name="Goeker M."/>
        </authorList>
    </citation>
    <scope>NUCLEOTIDE SEQUENCE [LARGE SCALE GENOMIC DNA]</scope>
    <source>
        <strain evidence="3 4">DSM 103236</strain>
    </source>
</reference>
<feature type="domain" description="Gp5/Type VI secretion system Vgr protein OB-fold" evidence="1">
    <location>
        <begin position="366"/>
        <end position="444"/>
    </location>
</feature>
<dbReference type="Proteomes" id="UP000622648">
    <property type="component" value="Unassembled WGS sequence"/>
</dbReference>
<protein>
    <submittedName>
        <fullName evidence="2">Type IV secretion protein Rhs</fullName>
    </submittedName>
    <submittedName>
        <fullName evidence="3">Uncharacterized protein involved in type VI secretion and phage assembly</fullName>
    </submittedName>
</protein>
<reference evidence="2" key="4">
    <citation type="submission" date="2024-05" db="EMBL/GenBank/DDBJ databases">
        <authorList>
            <person name="Sun Q."/>
            <person name="Zhou Y."/>
        </authorList>
    </citation>
    <scope>NUCLEOTIDE SEQUENCE</scope>
    <source>
        <strain evidence="2">CGMCC 1.15644</strain>
    </source>
</reference>
<evidence type="ECO:0000313" key="2">
    <source>
        <dbReference type="EMBL" id="GGE50491.1"/>
    </source>
</evidence>
<dbReference type="Proteomes" id="UP000295684">
    <property type="component" value="Unassembled WGS sequence"/>
</dbReference>
<dbReference type="SUPFAM" id="SSF69255">
    <property type="entry name" value="gp5 N-terminal domain-like"/>
    <property type="match status" value="1"/>
</dbReference>
<dbReference type="SUPFAM" id="SSF69279">
    <property type="entry name" value="Phage tail proteins"/>
    <property type="match status" value="1"/>
</dbReference>
<dbReference type="AlphaFoldDB" id="A0A4R2HJU7"/>